<evidence type="ECO:0000256" key="2">
    <source>
        <dbReference type="ARBA" id="ARBA00022989"/>
    </source>
</evidence>
<evidence type="ECO:0000256" key="5">
    <source>
        <dbReference type="SAM" id="MobiDB-lite"/>
    </source>
</evidence>
<dbReference type="GO" id="GO:0016020">
    <property type="term" value="C:membrane"/>
    <property type="evidence" value="ECO:0007669"/>
    <property type="project" value="UniProtKB-SubCell"/>
</dbReference>
<dbReference type="Proteomes" id="UP000318571">
    <property type="component" value="Chromosome 2"/>
</dbReference>
<evidence type="ECO:0000256" key="4">
    <source>
        <dbReference type="RuleBase" id="RU367022"/>
    </source>
</evidence>
<keyword evidence="7" id="KW-1185">Reference proteome</keyword>
<organism evidence="6 7">
    <name type="scientific">Tigriopus californicus</name>
    <name type="common">Marine copepod</name>
    <dbReference type="NCBI Taxonomy" id="6832"/>
    <lineage>
        <taxon>Eukaryota</taxon>
        <taxon>Metazoa</taxon>
        <taxon>Ecdysozoa</taxon>
        <taxon>Arthropoda</taxon>
        <taxon>Crustacea</taxon>
        <taxon>Multicrustacea</taxon>
        <taxon>Hexanauplia</taxon>
        <taxon>Copepoda</taxon>
        <taxon>Harpacticoida</taxon>
        <taxon>Harpacticidae</taxon>
        <taxon>Tigriopus</taxon>
    </lineage>
</organism>
<evidence type="ECO:0000313" key="7">
    <source>
        <dbReference type="Proteomes" id="UP000318571"/>
    </source>
</evidence>
<dbReference type="PANTHER" id="PTHR12483">
    <property type="entry name" value="SOLUTE CARRIER FAMILY 31 COPPER TRANSPORTERS"/>
    <property type="match status" value="1"/>
</dbReference>
<evidence type="ECO:0000256" key="1">
    <source>
        <dbReference type="ARBA" id="ARBA00022692"/>
    </source>
</evidence>
<dbReference type="STRING" id="6832.A0A553PB93"/>
<feature type="transmembrane region" description="Helical" evidence="4">
    <location>
        <begin position="66"/>
        <end position="86"/>
    </location>
</feature>
<feature type="region of interest" description="Disordered" evidence="5">
    <location>
        <begin position="1"/>
        <end position="32"/>
    </location>
</feature>
<dbReference type="EMBL" id="VCGU01000005">
    <property type="protein sequence ID" value="TRY74947.1"/>
    <property type="molecule type" value="Genomic_DNA"/>
</dbReference>
<sequence>MDHSHHVNDAPQNPQLPPANPHMDHSSHTDHSMPVEMDHSMMMMKMYFHGGYEEVILFDFWRISTIWGLLGSMVAVFILSVAYEGIKLLREYLFRKFMQPAGSYNALSPAPTHQSNPMGEAASTSSVEQVESPAPQMNPESIAIRTIETRMWSQGHLILTFLHMIQVTLAYILMLVFMTYNSWLCLAVVLGFTTGYFLFGWRKMVVFDEPDHCH</sequence>
<dbReference type="Pfam" id="PF04145">
    <property type="entry name" value="Ctr"/>
    <property type="match status" value="1"/>
</dbReference>
<comment type="subcellular location">
    <subcellularLocation>
        <location evidence="4">Membrane</location>
        <topology evidence="4">Multi-pass membrane protein</topology>
    </subcellularLocation>
</comment>
<keyword evidence="3 4" id="KW-0472">Membrane</keyword>
<keyword evidence="2 4" id="KW-1133">Transmembrane helix</keyword>
<name>A0A553PB93_TIGCA</name>
<keyword evidence="4" id="KW-0813">Transport</keyword>
<proteinExistence type="inferred from homology"/>
<dbReference type="AlphaFoldDB" id="A0A553PB93"/>
<keyword evidence="4" id="KW-0406">Ion transport</keyword>
<accession>A0A553PB93</accession>
<dbReference type="GO" id="GO:0005375">
    <property type="term" value="F:copper ion transmembrane transporter activity"/>
    <property type="evidence" value="ECO:0007669"/>
    <property type="project" value="UniProtKB-UniRule"/>
</dbReference>
<evidence type="ECO:0000256" key="3">
    <source>
        <dbReference type="ARBA" id="ARBA00023136"/>
    </source>
</evidence>
<feature type="transmembrane region" description="Helical" evidence="4">
    <location>
        <begin position="180"/>
        <end position="199"/>
    </location>
</feature>
<comment type="similarity">
    <text evidence="4">Belongs to the copper transporter (Ctr) (TC 1.A.56) family. SLC31A subfamily.</text>
</comment>
<keyword evidence="1 4" id="KW-0812">Transmembrane</keyword>
<dbReference type="InterPro" id="IPR007274">
    <property type="entry name" value="Cop_transporter"/>
</dbReference>
<comment type="caution">
    <text evidence="6">The sequence shown here is derived from an EMBL/GenBank/DDBJ whole genome shotgun (WGS) entry which is preliminary data.</text>
</comment>
<feature type="compositionally biased region" description="Basic and acidic residues" evidence="5">
    <location>
        <begin position="22"/>
        <end position="32"/>
    </location>
</feature>
<keyword evidence="4" id="KW-0186">Copper</keyword>
<keyword evidence="4" id="KW-0187">Copper transport</keyword>
<feature type="transmembrane region" description="Helical" evidence="4">
    <location>
        <begin position="155"/>
        <end position="174"/>
    </location>
</feature>
<dbReference type="OMA" id="DITEYCH"/>
<dbReference type="OrthoDB" id="161814at2759"/>
<evidence type="ECO:0000313" key="6">
    <source>
        <dbReference type="EMBL" id="TRY74947.1"/>
    </source>
</evidence>
<protein>
    <recommendedName>
        <fullName evidence="4">Copper transport protein</fullName>
    </recommendedName>
</protein>
<gene>
    <name evidence="6" type="ORF">TCAL_01265</name>
</gene>
<reference evidence="6 7" key="1">
    <citation type="journal article" date="2018" name="Nat. Ecol. Evol.">
        <title>Genomic signatures of mitonuclear coevolution across populations of Tigriopus californicus.</title>
        <authorList>
            <person name="Barreto F.S."/>
            <person name="Watson E.T."/>
            <person name="Lima T.G."/>
            <person name="Willett C.S."/>
            <person name="Edmands S."/>
            <person name="Li W."/>
            <person name="Burton R.S."/>
        </authorList>
    </citation>
    <scope>NUCLEOTIDE SEQUENCE [LARGE SCALE GENOMIC DNA]</scope>
    <source>
        <strain evidence="6 7">San Diego</strain>
    </source>
</reference>
<dbReference type="PANTHER" id="PTHR12483:SF115">
    <property type="entry name" value="COPPER TRANSPORT PROTEIN"/>
    <property type="match status" value="1"/>
</dbReference>